<dbReference type="VEuPathDB" id="FungiDB:JI435_122250"/>
<dbReference type="EMBL" id="CP069034">
    <property type="protein sequence ID" value="QRD01586.1"/>
    <property type="molecule type" value="Genomic_DNA"/>
</dbReference>
<reference evidence="3" key="1">
    <citation type="journal article" date="2021" name="BMC Genomics">
        <title>Chromosome-level genome assembly and manually-curated proteome of model necrotroph Parastagonospora nodorum Sn15 reveals a genome-wide trove of candidate effector homologs, and redundancy of virulence-related functions within an accessory chromosome.</title>
        <authorList>
            <person name="Bertazzoni S."/>
            <person name="Jones D.A.B."/>
            <person name="Phan H.T."/>
            <person name="Tan K.-C."/>
            <person name="Hane J.K."/>
        </authorList>
    </citation>
    <scope>NUCLEOTIDE SEQUENCE [LARGE SCALE GENOMIC DNA]</scope>
    <source>
        <strain evidence="3">SN15 / ATCC MYA-4574 / FGSC 10173)</strain>
    </source>
</reference>
<accession>A0A7U2FET4</accession>
<dbReference type="OMA" id="DSFMTHH"/>
<keyword evidence="3" id="KW-1185">Reference proteome</keyword>
<evidence type="ECO:0000313" key="3">
    <source>
        <dbReference type="Proteomes" id="UP000663193"/>
    </source>
</evidence>
<proteinExistence type="predicted"/>
<evidence type="ECO:0000256" key="1">
    <source>
        <dbReference type="SAM" id="MobiDB-lite"/>
    </source>
</evidence>
<feature type="compositionally biased region" description="Basic and acidic residues" evidence="1">
    <location>
        <begin position="36"/>
        <end position="49"/>
    </location>
</feature>
<sequence>MPLLRNLTTKIKTAISPSSSPVASPTSSPSGFEVLSGRREGDGYTVKRPETSARVDSFMTDEMSQAKARRVSRFREELEFEHEE</sequence>
<feature type="compositionally biased region" description="Low complexity" evidence="1">
    <location>
        <begin position="16"/>
        <end position="30"/>
    </location>
</feature>
<dbReference type="Proteomes" id="UP000663193">
    <property type="component" value="Chromosome 12"/>
</dbReference>
<dbReference type="AlphaFoldDB" id="A0A7U2FET4"/>
<dbReference type="OrthoDB" id="3786647at2759"/>
<evidence type="ECO:0000313" key="2">
    <source>
        <dbReference type="EMBL" id="QRD01586.1"/>
    </source>
</evidence>
<feature type="compositionally biased region" description="Polar residues" evidence="1">
    <location>
        <begin position="1"/>
        <end position="11"/>
    </location>
</feature>
<name>A0A7U2FET4_PHANO</name>
<gene>
    <name evidence="2" type="ORF">JI435_122250</name>
</gene>
<organism evidence="2 3">
    <name type="scientific">Phaeosphaeria nodorum (strain SN15 / ATCC MYA-4574 / FGSC 10173)</name>
    <name type="common">Glume blotch fungus</name>
    <name type="synonym">Parastagonospora nodorum</name>
    <dbReference type="NCBI Taxonomy" id="321614"/>
    <lineage>
        <taxon>Eukaryota</taxon>
        <taxon>Fungi</taxon>
        <taxon>Dikarya</taxon>
        <taxon>Ascomycota</taxon>
        <taxon>Pezizomycotina</taxon>
        <taxon>Dothideomycetes</taxon>
        <taxon>Pleosporomycetidae</taxon>
        <taxon>Pleosporales</taxon>
        <taxon>Pleosporineae</taxon>
        <taxon>Phaeosphaeriaceae</taxon>
        <taxon>Parastagonospora</taxon>
    </lineage>
</organism>
<dbReference type="KEGG" id="pno:SNOG_12225"/>
<protein>
    <submittedName>
        <fullName evidence="2">Uncharacterized protein</fullName>
    </submittedName>
</protein>
<feature type="region of interest" description="Disordered" evidence="1">
    <location>
        <begin position="1"/>
        <end position="49"/>
    </location>
</feature>
<dbReference type="RefSeq" id="XP_001802451.1">
    <property type="nucleotide sequence ID" value="XM_001802399.1"/>
</dbReference>